<evidence type="ECO:0000256" key="6">
    <source>
        <dbReference type="HAMAP-Rule" id="MF_00840"/>
    </source>
</evidence>
<dbReference type="Gene3D" id="3.40.1700.10">
    <property type="entry name" value="DNA integrity scanning protein, DisA, N-terminal domain"/>
    <property type="match status" value="1"/>
</dbReference>
<keyword evidence="4 6" id="KW-0547">Nucleotide-binding</keyword>
<keyword evidence="6" id="KW-0464">Manganese</keyword>
<evidence type="ECO:0000256" key="1">
    <source>
        <dbReference type="ARBA" id="ARBA00000877"/>
    </source>
</evidence>
<keyword evidence="9" id="KW-1185">Reference proteome</keyword>
<dbReference type="PATRIC" id="fig|647171.4.peg.1795"/>
<protein>
    <recommendedName>
        <fullName evidence="6">Diadenylate cyclase</fullName>
        <shortName evidence="6">DAC</shortName>
        <ecNumber evidence="6">2.7.7.85</ecNumber>
    </recommendedName>
    <alternativeName>
        <fullName evidence="6">Cyclic-di-AMP synthase</fullName>
        <shortName evidence="6">c-di-AMP synthase</shortName>
    </alternativeName>
</protein>
<dbReference type="RefSeq" id="WP_007045276.1">
    <property type="nucleotide sequence ID" value="NZ_AGJL01000071.1"/>
</dbReference>
<evidence type="ECO:0000313" key="8">
    <source>
        <dbReference type="EMBL" id="EHP83823.1"/>
    </source>
</evidence>
<dbReference type="OrthoDB" id="85944at2157"/>
<keyword evidence="2 6" id="KW-0808">Transferase</keyword>
<dbReference type="InterPro" id="IPR036888">
    <property type="entry name" value="DNA_integrity_DisA_N_sf"/>
</dbReference>
<dbReference type="GO" id="GO:0004016">
    <property type="term" value="F:adenylate cyclase activity"/>
    <property type="evidence" value="ECO:0007669"/>
    <property type="project" value="UniProtKB-UniRule"/>
</dbReference>
<dbReference type="InterPro" id="IPR036918">
    <property type="entry name" value="Pyrv_Knase_C_sf"/>
</dbReference>
<proteinExistence type="inferred from homology"/>
<dbReference type="PANTHER" id="PTHR34185:SF1">
    <property type="entry name" value="DIADENYLATE CYCLASE"/>
    <property type="match status" value="1"/>
</dbReference>
<dbReference type="GO" id="GO:0030145">
    <property type="term" value="F:manganese ion binding"/>
    <property type="evidence" value="ECO:0007669"/>
    <property type="project" value="UniProtKB-UniRule"/>
</dbReference>
<evidence type="ECO:0000256" key="3">
    <source>
        <dbReference type="ARBA" id="ARBA00022695"/>
    </source>
</evidence>
<comment type="cofactor">
    <cofactor evidence="6">
        <name>Mn(2+)</name>
        <dbReference type="ChEBI" id="CHEBI:29035"/>
    </cofactor>
</comment>
<dbReference type="InterPro" id="IPR050338">
    <property type="entry name" value="DisA"/>
</dbReference>
<dbReference type="EMBL" id="AGJL01000071">
    <property type="protein sequence ID" value="EHP83823.1"/>
    <property type="molecule type" value="Genomic_DNA"/>
</dbReference>
<evidence type="ECO:0000313" key="9">
    <source>
        <dbReference type="Proteomes" id="UP000003706"/>
    </source>
</evidence>
<dbReference type="Gene3D" id="3.40.1380.20">
    <property type="entry name" value="Pyruvate kinase, C-terminal domain"/>
    <property type="match status" value="1"/>
</dbReference>
<dbReference type="HAMAP" id="MF_00840">
    <property type="entry name" value="DacZ"/>
    <property type="match status" value="1"/>
</dbReference>
<reference evidence="8 9" key="1">
    <citation type="submission" date="2011-09" db="EMBL/GenBank/DDBJ databases">
        <title>The draft genome of Methanotorris formicicus Mc-S-70.</title>
        <authorList>
            <consortium name="US DOE Joint Genome Institute (JGI-PGF)"/>
            <person name="Lucas S."/>
            <person name="Han J."/>
            <person name="Lapidus A."/>
            <person name="Cheng J.-F."/>
            <person name="Goodwin L."/>
            <person name="Pitluck S."/>
            <person name="Peters L."/>
            <person name="Land M.L."/>
            <person name="Hauser L."/>
            <person name="Sieprawska-Lupa M."/>
            <person name="Takai K."/>
            <person name="Miyazaki J."/>
            <person name="Whitman W."/>
            <person name="Woyke T.J."/>
        </authorList>
    </citation>
    <scope>NUCLEOTIDE SEQUENCE [LARGE SCALE GENOMIC DNA]</scope>
    <source>
        <strain evidence="8 9">Mc-S-70</strain>
    </source>
</reference>
<dbReference type="InterPro" id="IPR014499">
    <property type="entry name" value="DAC_DacZ"/>
</dbReference>
<dbReference type="PANTHER" id="PTHR34185">
    <property type="entry name" value="DIADENYLATE CYCLASE"/>
    <property type="match status" value="1"/>
</dbReference>
<organism evidence="8 9">
    <name type="scientific">Methanotorris formicicus Mc-S-70</name>
    <dbReference type="NCBI Taxonomy" id="647171"/>
    <lineage>
        <taxon>Archaea</taxon>
        <taxon>Methanobacteriati</taxon>
        <taxon>Methanobacteriota</taxon>
        <taxon>Methanomada group</taxon>
        <taxon>Methanococci</taxon>
        <taxon>Methanococcales</taxon>
        <taxon>Methanocaldococcaceae</taxon>
        <taxon>Methanotorris</taxon>
    </lineage>
</organism>
<dbReference type="PIRSF" id="PIRSF019073">
    <property type="entry name" value="UCP019073"/>
    <property type="match status" value="1"/>
</dbReference>
<keyword evidence="3 6" id="KW-0548">Nucleotidyltransferase</keyword>
<dbReference type="EC" id="2.7.7.85" evidence="6"/>
<evidence type="ECO:0000259" key="7">
    <source>
        <dbReference type="PROSITE" id="PS51794"/>
    </source>
</evidence>
<dbReference type="InterPro" id="IPR015795">
    <property type="entry name" value="Pyrv_Knase_C"/>
</dbReference>
<feature type="domain" description="DAC" evidence="7">
    <location>
        <begin position="159"/>
        <end position="314"/>
    </location>
</feature>
<keyword evidence="5 6" id="KW-0067">ATP-binding</keyword>
<dbReference type="PROSITE" id="PS51794">
    <property type="entry name" value="DAC"/>
    <property type="match status" value="1"/>
</dbReference>
<comment type="function">
    <text evidence="6">Diadenylate cyclase that catalyzes the condensation of 2 ATP molecules into cyclic di-AMP (c-di-AMP). c-di-AMP is a second messenger for intracellular signal transduction involved in the control of important regulatory processes such as osmoregulation.</text>
</comment>
<accession>H1L1D2</accession>
<dbReference type="Pfam" id="PF02457">
    <property type="entry name" value="DAC"/>
    <property type="match status" value="1"/>
</dbReference>
<comment type="catalytic activity">
    <reaction evidence="1 6">
        <text>2 ATP = 3',3'-c-di-AMP + 2 diphosphate</text>
        <dbReference type="Rhea" id="RHEA:35655"/>
        <dbReference type="ChEBI" id="CHEBI:30616"/>
        <dbReference type="ChEBI" id="CHEBI:33019"/>
        <dbReference type="ChEBI" id="CHEBI:71500"/>
        <dbReference type="EC" id="2.7.7.85"/>
    </reaction>
</comment>
<dbReference type="STRING" id="647171.MetfoDRAFT_1856"/>
<comment type="caution">
    <text evidence="8">The sequence shown here is derived from an EMBL/GenBank/DDBJ whole genome shotgun (WGS) entry which is preliminary data.</text>
</comment>
<dbReference type="GO" id="GO:0106408">
    <property type="term" value="F:diadenylate cyclase activity"/>
    <property type="evidence" value="ECO:0007669"/>
    <property type="project" value="UniProtKB-EC"/>
</dbReference>
<dbReference type="Proteomes" id="UP000003706">
    <property type="component" value="Unassembled WGS sequence"/>
</dbReference>
<evidence type="ECO:0000256" key="5">
    <source>
        <dbReference type="ARBA" id="ARBA00022840"/>
    </source>
</evidence>
<gene>
    <name evidence="6" type="primary">dacZ</name>
    <name evidence="8" type="ORF">MetfoDRAFT_1856</name>
</gene>
<sequence>MDRVEYIIKHGIELAYDIDADVLMIFTETGKTYKILKKILDSINNKNCGKNASFKFISLKHFPNIDKIKNKKLKIIVTTPNRDTYNWLLNEENIVPVFLKYRDDDRQSLVKHGIITSLEKNLLNSKDIVVAIVGIPKTPGGVDTITVVEVNRHTTSLKLYELLKSVDDIERKTIEQVLNIALEIGKEGREGRSIGTIFVIGDTLNVMNQSQQLILNPFAGHNANIFDEKVKGTVKELSPIDGAFIITEDGRVIAAGRYLESKADNIKLPLGLGARHRAAAAISKNTNAIAITVSESGGIVRVFKDGEIVFEIDPRSKSISYLK</sequence>
<dbReference type="GO" id="GO:0005524">
    <property type="term" value="F:ATP binding"/>
    <property type="evidence" value="ECO:0007669"/>
    <property type="project" value="UniProtKB-UniRule"/>
</dbReference>
<dbReference type="InterPro" id="IPR003390">
    <property type="entry name" value="DNA_integrity_scan_DisA_N"/>
</dbReference>
<dbReference type="AlphaFoldDB" id="H1L1D2"/>
<name>H1L1D2_9EURY</name>
<evidence type="ECO:0000256" key="2">
    <source>
        <dbReference type="ARBA" id="ARBA00022679"/>
    </source>
</evidence>
<dbReference type="SUPFAM" id="SSF52935">
    <property type="entry name" value="PK C-terminal domain-like"/>
    <property type="match status" value="1"/>
</dbReference>
<evidence type="ECO:0000256" key="4">
    <source>
        <dbReference type="ARBA" id="ARBA00022741"/>
    </source>
</evidence>
<dbReference type="SUPFAM" id="SSF143597">
    <property type="entry name" value="YojJ-like"/>
    <property type="match status" value="1"/>
</dbReference>
<comment type="similarity">
    <text evidence="6">Belongs to the adenylate cyclase family. DacZ subfamily.</text>
</comment>
<dbReference type="Pfam" id="PF02887">
    <property type="entry name" value="PK_C"/>
    <property type="match status" value="1"/>
</dbReference>